<feature type="binding site" description="distal binding residue" evidence="5">
    <location>
        <position position="76"/>
    </location>
    <ligand>
        <name>heme</name>
        <dbReference type="ChEBI" id="CHEBI:30413"/>
    </ligand>
    <ligandPart>
        <name>Fe</name>
        <dbReference type="ChEBI" id="CHEBI:18248"/>
    </ligandPart>
</feature>
<dbReference type="InterPro" id="IPR012292">
    <property type="entry name" value="Globin/Proto"/>
</dbReference>
<organism evidence="6 7">
    <name type="scientific">Christiangramia crocea</name>
    <dbReference type="NCBI Taxonomy" id="2904124"/>
    <lineage>
        <taxon>Bacteria</taxon>
        <taxon>Pseudomonadati</taxon>
        <taxon>Bacteroidota</taxon>
        <taxon>Flavobacteriia</taxon>
        <taxon>Flavobacteriales</taxon>
        <taxon>Flavobacteriaceae</taxon>
        <taxon>Christiangramia</taxon>
    </lineage>
</organism>
<keyword evidence="3 5" id="KW-0479">Metal-binding</keyword>
<keyword evidence="1" id="KW-0813">Transport</keyword>
<dbReference type="EMBL" id="JAJSON010000026">
    <property type="protein sequence ID" value="MCG9972929.1"/>
    <property type="molecule type" value="Genomic_DNA"/>
</dbReference>
<accession>A0A9X2A753</accession>
<proteinExistence type="predicted"/>
<feature type="binding site" description="distal binding residue" evidence="5">
    <location>
        <position position="50"/>
    </location>
    <ligand>
        <name>heme</name>
        <dbReference type="ChEBI" id="CHEBI:30413"/>
    </ligand>
    <ligandPart>
        <name>Fe</name>
        <dbReference type="ChEBI" id="CHEBI:18248"/>
    </ligandPart>
</feature>
<evidence type="ECO:0000256" key="3">
    <source>
        <dbReference type="ARBA" id="ARBA00022723"/>
    </source>
</evidence>
<dbReference type="RefSeq" id="WP_240100293.1">
    <property type="nucleotide sequence ID" value="NZ_JAJSON010000026.1"/>
</dbReference>
<evidence type="ECO:0000256" key="1">
    <source>
        <dbReference type="ARBA" id="ARBA00022448"/>
    </source>
</evidence>
<dbReference type="SUPFAM" id="SSF46458">
    <property type="entry name" value="Globin-like"/>
    <property type="match status" value="1"/>
</dbReference>
<keyword evidence="2 5" id="KW-0349">Heme</keyword>
<dbReference type="InterPro" id="IPR001486">
    <property type="entry name" value="Hemoglobin_trunc"/>
</dbReference>
<sequence length="132" mass="15823">MAKNTTNISKDIQSRKDIELLVDEFYKMVIKDDLIGHFFTKVIELDWDRHIPVMYDFWETSLLGEMKYKGNPMLKHIELSKKETLKPEHYERWLSLWKQSIRGNFEGEKAETAIQRGRQIGELMKIKIEKYT</sequence>
<keyword evidence="7" id="KW-1185">Reference proteome</keyword>
<evidence type="ECO:0000313" key="6">
    <source>
        <dbReference type="EMBL" id="MCG9972929.1"/>
    </source>
</evidence>
<dbReference type="AlphaFoldDB" id="A0A9X2A753"/>
<dbReference type="GO" id="GO:0046872">
    <property type="term" value="F:metal ion binding"/>
    <property type="evidence" value="ECO:0007669"/>
    <property type="project" value="UniProtKB-KW"/>
</dbReference>
<comment type="caution">
    <text evidence="6">The sequence shown here is derived from an EMBL/GenBank/DDBJ whole genome shotgun (WGS) entry which is preliminary data.</text>
</comment>
<evidence type="ECO:0000256" key="4">
    <source>
        <dbReference type="ARBA" id="ARBA00023004"/>
    </source>
</evidence>
<keyword evidence="4 5" id="KW-0408">Iron</keyword>
<reference evidence="6" key="1">
    <citation type="submission" date="2021-12" db="EMBL/GenBank/DDBJ databases">
        <title>Description of Gramella crocea sp. nov., a new bacterium isolated from activated sludge.</title>
        <authorList>
            <person name="Zhang X."/>
        </authorList>
    </citation>
    <scope>NUCLEOTIDE SEQUENCE</scope>
    <source>
        <strain evidence="6">YB25</strain>
    </source>
</reference>
<evidence type="ECO:0000256" key="2">
    <source>
        <dbReference type="ARBA" id="ARBA00022617"/>
    </source>
</evidence>
<name>A0A9X2A753_9FLAO</name>
<dbReference type="CDD" id="cd08916">
    <property type="entry name" value="TrHb3_P"/>
    <property type="match status" value="1"/>
</dbReference>
<dbReference type="GO" id="GO:0020037">
    <property type="term" value="F:heme binding"/>
    <property type="evidence" value="ECO:0007669"/>
    <property type="project" value="InterPro"/>
</dbReference>
<dbReference type="Proteomes" id="UP001139344">
    <property type="component" value="Unassembled WGS sequence"/>
</dbReference>
<dbReference type="Pfam" id="PF01152">
    <property type="entry name" value="Bac_globin"/>
    <property type="match status" value="1"/>
</dbReference>
<protein>
    <submittedName>
        <fullName evidence="6">Group III truncated hemoglobin</fullName>
    </submittedName>
</protein>
<dbReference type="InterPro" id="IPR009050">
    <property type="entry name" value="Globin-like_sf"/>
</dbReference>
<dbReference type="Gene3D" id="1.10.490.10">
    <property type="entry name" value="Globins"/>
    <property type="match status" value="1"/>
</dbReference>
<dbReference type="GO" id="GO:0019825">
    <property type="term" value="F:oxygen binding"/>
    <property type="evidence" value="ECO:0007669"/>
    <property type="project" value="InterPro"/>
</dbReference>
<gene>
    <name evidence="6" type="ORF">LU635_14860</name>
</gene>
<evidence type="ECO:0000256" key="5">
    <source>
        <dbReference type="PIRSR" id="PIRSR601486-1"/>
    </source>
</evidence>
<evidence type="ECO:0000313" key="7">
    <source>
        <dbReference type="Proteomes" id="UP001139344"/>
    </source>
</evidence>